<evidence type="ECO:0000256" key="3">
    <source>
        <dbReference type="PROSITE-ProRule" id="PRU00302"/>
    </source>
</evidence>
<dbReference type="Gene3D" id="2.10.25.10">
    <property type="entry name" value="Laminin"/>
    <property type="match status" value="1"/>
</dbReference>
<feature type="disulfide bond" evidence="2">
    <location>
        <begin position="410"/>
        <end position="420"/>
    </location>
</feature>
<feature type="domain" description="Sushi" evidence="6">
    <location>
        <begin position="345"/>
        <end position="408"/>
    </location>
</feature>
<dbReference type="Proteomes" id="UP001054945">
    <property type="component" value="Unassembled WGS sequence"/>
</dbReference>
<dbReference type="SUPFAM" id="SSF57196">
    <property type="entry name" value="EGF/Laminin"/>
    <property type="match status" value="1"/>
</dbReference>
<dbReference type="AlphaFoldDB" id="A0AAV4N2U7"/>
<comment type="caution">
    <text evidence="7">The sequence shown here is derived from an EMBL/GenBank/DDBJ whole genome shotgun (WGS) entry which is preliminary data.</text>
</comment>
<keyword evidence="8" id="KW-1185">Reference proteome</keyword>
<feature type="disulfide bond" evidence="3">
    <location>
        <begin position="347"/>
        <end position="390"/>
    </location>
</feature>
<feature type="domain" description="EGF-like" evidence="5">
    <location>
        <begin position="407"/>
        <end position="438"/>
    </location>
</feature>
<keyword evidence="3" id="KW-0768">Sushi</keyword>
<feature type="region of interest" description="Disordered" evidence="4">
    <location>
        <begin position="304"/>
        <end position="347"/>
    </location>
</feature>
<evidence type="ECO:0000259" key="5">
    <source>
        <dbReference type="PROSITE" id="PS50026"/>
    </source>
</evidence>
<evidence type="ECO:0000313" key="8">
    <source>
        <dbReference type="Proteomes" id="UP001054945"/>
    </source>
</evidence>
<comment type="caution">
    <text evidence="2">Lacks conserved residue(s) required for the propagation of feature annotation.</text>
</comment>
<dbReference type="InterPro" id="IPR000436">
    <property type="entry name" value="Sushi_SCR_CCP_dom"/>
</dbReference>
<feature type="compositionally biased region" description="Low complexity" evidence="4">
    <location>
        <begin position="313"/>
        <end position="345"/>
    </location>
</feature>
<evidence type="ECO:0000256" key="1">
    <source>
        <dbReference type="ARBA" id="ARBA00023157"/>
    </source>
</evidence>
<reference evidence="7 8" key="1">
    <citation type="submission" date="2021-06" db="EMBL/GenBank/DDBJ databases">
        <title>Caerostris extrusa draft genome.</title>
        <authorList>
            <person name="Kono N."/>
            <person name="Arakawa K."/>
        </authorList>
    </citation>
    <scope>NUCLEOTIDE SEQUENCE [LARGE SCALE GENOMIC DNA]</scope>
</reference>
<evidence type="ECO:0000256" key="2">
    <source>
        <dbReference type="PROSITE-ProRule" id="PRU00076"/>
    </source>
</evidence>
<dbReference type="InterPro" id="IPR000742">
    <property type="entry name" value="EGF"/>
</dbReference>
<dbReference type="Gene3D" id="2.10.70.10">
    <property type="entry name" value="Complement Module, domain 1"/>
    <property type="match status" value="1"/>
</dbReference>
<keyword evidence="2" id="KW-0245">EGF-like domain</keyword>
<dbReference type="PROSITE" id="PS00022">
    <property type="entry name" value="EGF_1"/>
    <property type="match status" value="1"/>
</dbReference>
<evidence type="ECO:0000259" key="6">
    <source>
        <dbReference type="PROSITE" id="PS50923"/>
    </source>
</evidence>
<evidence type="ECO:0000256" key="4">
    <source>
        <dbReference type="SAM" id="MobiDB-lite"/>
    </source>
</evidence>
<dbReference type="EMBL" id="BPLR01020438">
    <property type="protein sequence ID" value="GIX78736.1"/>
    <property type="molecule type" value="Genomic_DNA"/>
</dbReference>
<organism evidence="7 8">
    <name type="scientific">Caerostris extrusa</name>
    <name type="common">Bark spider</name>
    <name type="synonym">Caerostris bankana</name>
    <dbReference type="NCBI Taxonomy" id="172846"/>
    <lineage>
        <taxon>Eukaryota</taxon>
        <taxon>Metazoa</taxon>
        <taxon>Ecdysozoa</taxon>
        <taxon>Arthropoda</taxon>
        <taxon>Chelicerata</taxon>
        <taxon>Arachnida</taxon>
        <taxon>Araneae</taxon>
        <taxon>Araneomorphae</taxon>
        <taxon>Entelegynae</taxon>
        <taxon>Araneoidea</taxon>
        <taxon>Araneidae</taxon>
        <taxon>Caerostris</taxon>
    </lineage>
</organism>
<dbReference type="CDD" id="cd00033">
    <property type="entry name" value="CCP"/>
    <property type="match status" value="1"/>
</dbReference>
<protein>
    <submittedName>
        <fullName evidence="7">Uncharacterized protein</fullName>
    </submittedName>
</protein>
<evidence type="ECO:0000313" key="7">
    <source>
        <dbReference type="EMBL" id="GIX78736.1"/>
    </source>
</evidence>
<name>A0AAV4N2U7_CAEEX</name>
<dbReference type="PROSITE" id="PS50026">
    <property type="entry name" value="EGF_3"/>
    <property type="match status" value="1"/>
</dbReference>
<dbReference type="PROSITE" id="PS50923">
    <property type="entry name" value="SUSHI"/>
    <property type="match status" value="1"/>
</dbReference>
<sequence length="456" mass="50224">MFQYGSQPRIKTHGAELLQNTILHSLFTVETELIPPVTPSGFREVLLLWMVRKLAILILLRGTCIFTCLPGYKFADGNSQATHICYEKDGYWFPKKEFDDCIGSGGGSVEDNTHSKEFLAAVTVLLDNMVMEEDRIMDNTHQCKVMVRGLCGQPASLRRGSQSCGNANGQDMSSCMPPGYQFPDGTNQTTHTCNDRWQMVAKKEDFDECIYIGGSSYGQSTSQQHFGQGLCGQPASLRRGSQSCGNANGQVTCRAACPPGYQFPDGTNQTTHTCHDRDGRWMPKRILMNAYVSTFMNVGGASYGQSTSQQNMGGSSYGHSSSQQTSYGGGSYSRQHSSQQSQSSGLCGSPRNPIYGFHSCSMSANKWTCQITCNPGYEFSDGSRQVIATCNERDGRWSPKVDFGDCRLLCHPPCQNGGQCALHNTCQCPPTHRGNRCQYGKHYCPVNKQVVIIIKY</sequence>
<accession>A0AAV4N2U7</accession>
<keyword evidence="1 2" id="KW-1015">Disulfide bond</keyword>
<gene>
    <name evidence="7" type="primary">X975_20262</name>
    <name evidence="7" type="ORF">CEXT_677511</name>
</gene>
<feature type="disulfide bond" evidence="2">
    <location>
        <begin position="428"/>
        <end position="437"/>
    </location>
</feature>
<proteinExistence type="predicted"/>